<dbReference type="InterPro" id="IPR004563">
    <property type="entry name" value="Apolipo_AcylTrfase"/>
</dbReference>
<comment type="function">
    <text evidence="8">Catalyzes the phospholipid dependent N-acylation of the N-terminal cysteine of apolipoprotein, the last step in lipoprotein maturation.</text>
</comment>
<keyword evidence="5 8" id="KW-1133">Transmembrane helix</keyword>
<dbReference type="Gene3D" id="3.60.110.10">
    <property type="entry name" value="Carbon-nitrogen hydrolase"/>
    <property type="match status" value="1"/>
</dbReference>
<feature type="transmembrane region" description="Helical" evidence="8">
    <location>
        <begin position="227"/>
        <end position="248"/>
    </location>
</feature>
<dbReference type="NCBIfam" id="TIGR00546">
    <property type="entry name" value="lnt"/>
    <property type="match status" value="1"/>
</dbReference>
<dbReference type="InterPro" id="IPR045378">
    <property type="entry name" value="LNT_N"/>
</dbReference>
<gene>
    <name evidence="8" type="primary">lnt</name>
    <name evidence="10" type="ORF">ACT18_05535</name>
    <name evidence="11" type="ORF">BST28_00200</name>
</gene>
<dbReference type="PROSITE" id="PS50263">
    <property type="entry name" value="CN_HYDROLASE"/>
    <property type="match status" value="1"/>
</dbReference>
<dbReference type="OrthoDB" id="9804277at2"/>
<dbReference type="InterPro" id="IPR036526">
    <property type="entry name" value="C-N_Hydrolase_sf"/>
</dbReference>
<dbReference type="GO" id="GO:0042158">
    <property type="term" value="P:lipoprotein biosynthetic process"/>
    <property type="evidence" value="ECO:0007669"/>
    <property type="project" value="UniProtKB-UniRule"/>
</dbReference>
<dbReference type="SUPFAM" id="SSF56317">
    <property type="entry name" value="Carbon-nitrogen hydrolase"/>
    <property type="match status" value="1"/>
</dbReference>
<feature type="transmembrane region" description="Helical" evidence="8">
    <location>
        <begin position="144"/>
        <end position="166"/>
    </location>
</feature>
<dbReference type="EC" id="2.3.1.269" evidence="8"/>
<dbReference type="AlphaFoldDB" id="A0A1B8SJJ5"/>
<name>A0A1B8SJJ5_9MYCO</name>
<dbReference type="PANTHER" id="PTHR38686">
    <property type="entry name" value="APOLIPOPROTEIN N-ACYLTRANSFERASE"/>
    <property type="match status" value="1"/>
</dbReference>
<dbReference type="Pfam" id="PF00795">
    <property type="entry name" value="CN_hydrolase"/>
    <property type="match status" value="1"/>
</dbReference>
<evidence type="ECO:0000256" key="3">
    <source>
        <dbReference type="ARBA" id="ARBA00022679"/>
    </source>
</evidence>
<comment type="pathway">
    <text evidence="8">Protein modification; lipoprotein biosynthesis (N-acyl transfer).</text>
</comment>
<dbReference type="Proteomes" id="UP000092668">
    <property type="component" value="Unassembled WGS sequence"/>
</dbReference>
<dbReference type="HAMAP" id="MF_01148">
    <property type="entry name" value="Lnt"/>
    <property type="match status" value="1"/>
</dbReference>
<feature type="transmembrane region" description="Helical" evidence="8">
    <location>
        <begin position="109"/>
        <end position="132"/>
    </location>
</feature>
<dbReference type="Proteomes" id="UP000192713">
    <property type="component" value="Unassembled WGS sequence"/>
</dbReference>
<dbReference type="PATRIC" id="fig|354243.3.peg.1164"/>
<feature type="transmembrane region" description="Helical" evidence="8">
    <location>
        <begin position="57"/>
        <end position="74"/>
    </location>
</feature>
<dbReference type="EMBL" id="LFOE01000004">
    <property type="protein sequence ID" value="OBY32880.1"/>
    <property type="molecule type" value="Genomic_DNA"/>
</dbReference>
<comment type="similarity">
    <text evidence="8">Belongs to the CN hydrolase family. Apolipoprotein N-acyltransferase subfamily.</text>
</comment>
<keyword evidence="4 8" id="KW-0812">Transmembrane</keyword>
<keyword evidence="2 8" id="KW-1003">Cell membrane</keyword>
<evidence type="ECO:0000256" key="5">
    <source>
        <dbReference type="ARBA" id="ARBA00022989"/>
    </source>
</evidence>
<comment type="catalytic activity">
    <reaction evidence="8">
        <text>N-terminal S-1,2-diacyl-sn-glyceryl-L-cysteinyl-[lipoprotein] + a glycerophospholipid = N-acyl-S-1,2-diacyl-sn-glyceryl-L-cysteinyl-[lipoprotein] + a 2-acyl-sn-glycero-3-phospholipid + H(+)</text>
        <dbReference type="Rhea" id="RHEA:48228"/>
        <dbReference type="Rhea" id="RHEA-COMP:14681"/>
        <dbReference type="Rhea" id="RHEA-COMP:14684"/>
        <dbReference type="ChEBI" id="CHEBI:15378"/>
        <dbReference type="ChEBI" id="CHEBI:136912"/>
        <dbReference type="ChEBI" id="CHEBI:140656"/>
        <dbReference type="ChEBI" id="CHEBI:140657"/>
        <dbReference type="ChEBI" id="CHEBI:140660"/>
        <dbReference type="EC" id="2.3.1.269"/>
    </reaction>
</comment>
<dbReference type="GO" id="GO:0005886">
    <property type="term" value="C:plasma membrane"/>
    <property type="evidence" value="ECO:0007669"/>
    <property type="project" value="UniProtKB-SubCell"/>
</dbReference>
<dbReference type="PANTHER" id="PTHR38686:SF1">
    <property type="entry name" value="APOLIPOPROTEIN N-ACYLTRANSFERASE"/>
    <property type="match status" value="1"/>
</dbReference>
<evidence type="ECO:0000313" key="12">
    <source>
        <dbReference type="Proteomes" id="UP000092668"/>
    </source>
</evidence>
<dbReference type="EMBL" id="MVHU01000001">
    <property type="protein sequence ID" value="ORA83363.1"/>
    <property type="molecule type" value="Genomic_DNA"/>
</dbReference>
<feature type="transmembrane region" description="Helical" evidence="8">
    <location>
        <begin position="527"/>
        <end position="547"/>
    </location>
</feature>
<evidence type="ECO:0000256" key="4">
    <source>
        <dbReference type="ARBA" id="ARBA00022692"/>
    </source>
</evidence>
<feature type="domain" description="CN hydrolase" evidence="9">
    <location>
        <begin position="261"/>
        <end position="517"/>
    </location>
</feature>
<feature type="transmembrane region" description="Helical" evidence="8">
    <location>
        <begin position="186"/>
        <end position="206"/>
    </location>
</feature>
<evidence type="ECO:0000256" key="1">
    <source>
        <dbReference type="ARBA" id="ARBA00004651"/>
    </source>
</evidence>
<dbReference type="RefSeq" id="WP_065287391.1">
    <property type="nucleotide sequence ID" value="NZ_LFOE01000004.1"/>
</dbReference>
<sequence>MAEDAEDPEGPETAETREPAAPNRLERLGIAAADRWAQLAASVVAGMLLRAGFPPLNWWWAAIIAFSLLAWVLIRRETTVGGGFGYGLLCGLAFYLPLLPWVGGLVGALPWLVLTLVCALFPAAFGSAAVVVRSLPGWPIWFGVLWAAQEWAKSVIPFGGFPWGAVGYGQTAGPLLPLVALGGVPLLSTAVVLTGCAGTALVLEIVRWLREEPPTGPARDAFRPPAVLLPGLCICLVLLAAIVVWPGVRRSGAGAGDDPAVTVAAVQGNVPRLGLDFNAQRREVLDYHVRETLRLAEDVEAGRASQPLFVIWPENASDIDPMTNADAAQQITVAAQAIDAPILVGTVRAAPGWTRDNPAAVNSVVVWDPRTGPGESHDKRIVQPFGEYLPWRGFFQHLSGYADRAGYFIPGHGDGVVHVAGVPVGVATCWEVIFDRAPRESVLAGAQLLAVPSNNATFDETMSEQQLAFAKVRAVEHDRYVVVAGTTGISAVIAPDGRELARTGFFEAAYLDSHLRLKTSLTPATRWAPILQWVLVGAAVAGLLAAIRQNRPFVRGRKRRWFSRRPTGAEVNGRSGADE</sequence>
<evidence type="ECO:0000256" key="8">
    <source>
        <dbReference type="HAMAP-Rule" id="MF_01148"/>
    </source>
</evidence>
<dbReference type="UniPathway" id="UPA00666"/>
<reference evidence="11 13" key="2">
    <citation type="submission" date="2017-02" db="EMBL/GenBank/DDBJ databases">
        <title>The new phylogeny of genus Mycobacterium.</title>
        <authorList>
            <person name="Tortoli E."/>
            <person name="Trovato A."/>
            <person name="Cirillo D.M."/>
        </authorList>
    </citation>
    <scope>NUCLEOTIDE SEQUENCE [LARGE SCALE GENOMIC DNA]</scope>
    <source>
        <strain evidence="11 13">DSM 45093</strain>
    </source>
</reference>
<protein>
    <recommendedName>
        <fullName evidence="8">Apolipoprotein N-acyltransferase</fullName>
        <shortName evidence="8">ALP N-acyltransferase</shortName>
        <ecNumber evidence="8">2.3.1.269</ecNumber>
    </recommendedName>
</protein>
<keyword evidence="12" id="KW-1185">Reference proteome</keyword>
<dbReference type="STRING" id="354243.BST28_00200"/>
<comment type="caution">
    <text evidence="10">The sequence shown here is derived from an EMBL/GenBank/DDBJ whole genome shotgun (WGS) entry which is preliminary data.</text>
</comment>
<dbReference type="CDD" id="cd07571">
    <property type="entry name" value="ALP_N-acyl_transferase"/>
    <property type="match status" value="1"/>
</dbReference>
<evidence type="ECO:0000313" key="11">
    <source>
        <dbReference type="EMBL" id="ORA83363.1"/>
    </source>
</evidence>
<comment type="subcellular location">
    <subcellularLocation>
        <location evidence="1 8">Cell membrane</location>
        <topology evidence="1 8">Multi-pass membrane protein</topology>
    </subcellularLocation>
</comment>
<evidence type="ECO:0000256" key="7">
    <source>
        <dbReference type="ARBA" id="ARBA00023315"/>
    </source>
</evidence>
<evidence type="ECO:0000313" key="13">
    <source>
        <dbReference type="Proteomes" id="UP000192713"/>
    </source>
</evidence>
<evidence type="ECO:0000256" key="2">
    <source>
        <dbReference type="ARBA" id="ARBA00022475"/>
    </source>
</evidence>
<evidence type="ECO:0000256" key="6">
    <source>
        <dbReference type="ARBA" id="ARBA00023136"/>
    </source>
</evidence>
<dbReference type="InterPro" id="IPR003010">
    <property type="entry name" value="C-N_Hydrolase"/>
</dbReference>
<keyword evidence="3 8" id="KW-0808">Transferase</keyword>
<keyword evidence="6 8" id="KW-0472">Membrane</keyword>
<evidence type="ECO:0000313" key="10">
    <source>
        <dbReference type="EMBL" id="OBY32880.1"/>
    </source>
</evidence>
<dbReference type="GO" id="GO:0016410">
    <property type="term" value="F:N-acyltransferase activity"/>
    <property type="evidence" value="ECO:0007669"/>
    <property type="project" value="UniProtKB-UniRule"/>
</dbReference>
<proteinExistence type="inferred from homology"/>
<keyword evidence="7 8" id="KW-0012">Acyltransferase</keyword>
<feature type="transmembrane region" description="Helical" evidence="8">
    <location>
        <begin position="86"/>
        <end position="103"/>
    </location>
</feature>
<dbReference type="Pfam" id="PF20154">
    <property type="entry name" value="LNT_N"/>
    <property type="match status" value="1"/>
</dbReference>
<organism evidence="10 12">
    <name type="scientific">Mycolicibacter kumamotonensis</name>
    <dbReference type="NCBI Taxonomy" id="354243"/>
    <lineage>
        <taxon>Bacteria</taxon>
        <taxon>Bacillati</taxon>
        <taxon>Actinomycetota</taxon>
        <taxon>Actinomycetes</taxon>
        <taxon>Mycobacteriales</taxon>
        <taxon>Mycobacteriaceae</taxon>
        <taxon>Mycolicibacter</taxon>
    </lineage>
</organism>
<reference evidence="10 12" key="1">
    <citation type="submission" date="2015-06" db="EMBL/GenBank/DDBJ databases">
        <title>Genome sequence of Mycobacterium kumamotonense strain Roo.</title>
        <authorList>
            <person name="Greninger A.L."/>
            <person name="Cunningham G."/>
            <person name="Miller S."/>
        </authorList>
    </citation>
    <scope>NUCLEOTIDE SEQUENCE [LARGE SCALE GENOMIC DNA]</scope>
    <source>
        <strain evidence="10 12">Roo</strain>
    </source>
</reference>
<keyword evidence="11" id="KW-0449">Lipoprotein</keyword>
<accession>A0A1B8SJJ5</accession>
<evidence type="ECO:0000259" key="9">
    <source>
        <dbReference type="PROSITE" id="PS50263"/>
    </source>
</evidence>